<name>A0AA36GIP4_CYLNA</name>
<dbReference type="AlphaFoldDB" id="A0AA36GIP4"/>
<evidence type="ECO:0000256" key="2">
    <source>
        <dbReference type="SAM" id="Phobius"/>
    </source>
</evidence>
<organism evidence="3 4">
    <name type="scientific">Cylicocyclus nassatus</name>
    <name type="common">Nematode worm</name>
    <dbReference type="NCBI Taxonomy" id="53992"/>
    <lineage>
        <taxon>Eukaryota</taxon>
        <taxon>Metazoa</taxon>
        <taxon>Ecdysozoa</taxon>
        <taxon>Nematoda</taxon>
        <taxon>Chromadorea</taxon>
        <taxon>Rhabditida</taxon>
        <taxon>Rhabditina</taxon>
        <taxon>Rhabditomorpha</taxon>
        <taxon>Strongyloidea</taxon>
        <taxon>Strongylidae</taxon>
        <taxon>Cylicocyclus</taxon>
    </lineage>
</organism>
<keyword evidence="2" id="KW-0472">Membrane</keyword>
<keyword evidence="2" id="KW-0812">Transmembrane</keyword>
<keyword evidence="4" id="KW-1185">Reference proteome</keyword>
<accession>A0AA36GIP4</accession>
<dbReference type="Proteomes" id="UP001176961">
    <property type="component" value="Unassembled WGS sequence"/>
</dbReference>
<keyword evidence="2" id="KW-1133">Transmembrane helix</keyword>
<reference evidence="3" key="1">
    <citation type="submission" date="2023-07" db="EMBL/GenBank/DDBJ databases">
        <authorList>
            <consortium name="CYATHOMIX"/>
        </authorList>
    </citation>
    <scope>NUCLEOTIDE SEQUENCE</scope>
    <source>
        <strain evidence="3">N/A</strain>
    </source>
</reference>
<feature type="transmembrane region" description="Helical" evidence="2">
    <location>
        <begin position="36"/>
        <end position="57"/>
    </location>
</feature>
<dbReference type="EMBL" id="CATQJL010000001">
    <property type="protein sequence ID" value="CAJ0590286.1"/>
    <property type="molecule type" value="Genomic_DNA"/>
</dbReference>
<evidence type="ECO:0000313" key="4">
    <source>
        <dbReference type="Proteomes" id="UP001176961"/>
    </source>
</evidence>
<feature type="transmembrane region" description="Helical" evidence="2">
    <location>
        <begin position="94"/>
        <end position="114"/>
    </location>
</feature>
<feature type="transmembrane region" description="Helical" evidence="2">
    <location>
        <begin position="12"/>
        <end position="30"/>
    </location>
</feature>
<comment type="caution">
    <text evidence="3">The sequence shown here is derived from an EMBL/GenBank/DDBJ whole genome shotgun (WGS) entry which is preliminary data.</text>
</comment>
<proteinExistence type="predicted"/>
<feature type="compositionally biased region" description="Polar residues" evidence="1">
    <location>
        <begin position="158"/>
        <end position="176"/>
    </location>
</feature>
<evidence type="ECO:0000256" key="1">
    <source>
        <dbReference type="SAM" id="MobiDB-lite"/>
    </source>
</evidence>
<evidence type="ECO:0000313" key="3">
    <source>
        <dbReference type="EMBL" id="CAJ0590286.1"/>
    </source>
</evidence>
<gene>
    <name evidence="3" type="ORF">CYNAS_LOCUS2269</name>
</gene>
<feature type="region of interest" description="Disordered" evidence="1">
    <location>
        <begin position="153"/>
        <end position="176"/>
    </location>
</feature>
<protein>
    <submittedName>
        <fullName evidence="3">Uncharacterized protein</fullName>
    </submittedName>
</protein>
<sequence>MCCPMLKVQKICIVMSILTNIVDCIVFALLSPIFGIMLIVLDAAVFCLTLVSIIIVHRFYITLSLLCNTILRIPVIMALTMTVTNLFVAEDVLYLTIISSSLAIIFYVCLCVGLQKLRRVSSTDIRVTIRTIPQLEVASVTTSIPFSITSAEPPPAYSSVSGQPLHVSSSVSTIMK</sequence>
<feature type="transmembrane region" description="Helical" evidence="2">
    <location>
        <begin position="69"/>
        <end position="88"/>
    </location>
</feature>